<evidence type="ECO:0000256" key="6">
    <source>
        <dbReference type="ARBA" id="ARBA00022989"/>
    </source>
</evidence>
<keyword evidence="7" id="KW-0472">Membrane</keyword>
<protein>
    <recommendedName>
        <fullName evidence="11">Urea ABC transporter permease subunit UrtB</fullName>
    </recommendedName>
</protein>
<comment type="similarity">
    <text evidence="8">Belongs to the binding-protein-dependent transport system permease family. LivHM subfamily.</text>
</comment>
<feature type="non-terminal residue" evidence="9">
    <location>
        <position position="50"/>
    </location>
</feature>
<evidence type="ECO:0000256" key="4">
    <source>
        <dbReference type="ARBA" id="ARBA00022692"/>
    </source>
</evidence>
<keyword evidence="2" id="KW-0813">Transport</keyword>
<evidence type="ECO:0000256" key="5">
    <source>
        <dbReference type="ARBA" id="ARBA00022970"/>
    </source>
</evidence>
<dbReference type="InterPro" id="IPR052157">
    <property type="entry name" value="BCAA_transport_permease"/>
</dbReference>
<keyword evidence="5" id="KW-0029">Amino-acid transport</keyword>
<dbReference type="RefSeq" id="WP_425483066.1">
    <property type="nucleotide sequence ID" value="NZ_JAAXOY010000399.1"/>
</dbReference>
<comment type="subcellular location">
    <subcellularLocation>
        <location evidence="1">Cell membrane</location>
        <topology evidence="1">Multi-pass membrane protein</topology>
    </subcellularLocation>
</comment>
<evidence type="ECO:0000313" key="10">
    <source>
        <dbReference type="Proteomes" id="UP000777774"/>
    </source>
</evidence>
<evidence type="ECO:0000256" key="2">
    <source>
        <dbReference type="ARBA" id="ARBA00022448"/>
    </source>
</evidence>
<keyword evidence="4" id="KW-0812">Transmembrane</keyword>
<keyword evidence="3" id="KW-1003">Cell membrane</keyword>
<dbReference type="InterPro" id="IPR001851">
    <property type="entry name" value="ABC_transp_permease"/>
</dbReference>
<proteinExistence type="inferred from homology"/>
<dbReference type="EMBL" id="JAAXOY010000399">
    <property type="protein sequence ID" value="NKY40574.1"/>
    <property type="molecule type" value="Genomic_DNA"/>
</dbReference>
<reference evidence="9 10" key="1">
    <citation type="submission" date="2020-04" db="EMBL/GenBank/DDBJ databases">
        <title>MicrobeNet Type strains.</title>
        <authorList>
            <person name="Nicholson A.C."/>
        </authorList>
    </citation>
    <scope>NUCLEOTIDE SEQUENCE [LARGE SCALE GENOMIC DNA]</scope>
    <source>
        <strain evidence="9 10">ATCC BAA-787</strain>
    </source>
</reference>
<gene>
    <name evidence="9" type="ORF">HGA02_13895</name>
</gene>
<evidence type="ECO:0000256" key="8">
    <source>
        <dbReference type="ARBA" id="ARBA00037998"/>
    </source>
</evidence>
<evidence type="ECO:0000256" key="1">
    <source>
        <dbReference type="ARBA" id="ARBA00004651"/>
    </source>
</evidence>
<dbReference type="Pfam" id="PF02653">
    <property type="entry name" value="BPD_transp_2"/>
    <property type="match status" value="1"/>
</dbReference>
<organism evidence="9 10">
    <name type="scientific">Cellulomonas septica</name>
    <dbReference type="NCBI Taxonomy" id="285080"/>
    <lineage>
        <taxon>Bacteria</taxon>
        <taxon>Bacillati</taxon>
        <taxon>Actinomycetota</taxon>
        <taxon>Actinomycetes</taxon>
        <taxon>Micrococcales</taxon>
        <taxon>Cellulomonadaceae</taxon>
        <taxon>Cellulomonas</taxon>
    </lineage>
</organism>
<keyword evidence="10" id="KW-1185">Reference proteome</keyword>
<accession>A0ABX1K1X4</accession>
<dbReference type="PANTHER" id="PTHR11795">
    <property type="entry name" value="BRANCHED-CHAIN AMINO ACID TRANSPORT SYSTEM PERMEASE PROTEIN LIVH"/>
    <property type="match status" value="1"/>
</dbReference>
<dbReference type="PANTHER" id="PTHR11795:SF447">
    <property type="entry name" value="ABC TRANSPORTER PERMEASE PROTEIN"/>
    <property type="match status" value="1"/>
</dbReference>
<evidence type="ECO:0000256" key="3">
    <source>
        <dbReference type="ARBA" id="ARBA00022475"/>
    </source>
</evidence>
<sequence>MPSCSRSSSQLFAGLSLGSVLLLAALGLALTFGQMGVINMAHGEFMMAGA</sequence>
<evidence type="ECO:0000256" key="7">
    <source>
        <dbReference type="ARBA" id="ARBA00023136"/>
    </source>
</evidence>
<evidence type="ECO:0000313" key="9">
    <source>
        <dbReference type="EMBL" id="NKY40574.1"/>
    </source>
</evidence>
<keyword evidence="6" id="KW-1133">Transmembrane helix</keyword>
<evidence type="ECO:0008006" key="11">
    <source>
        <dbReference type="Google" id="ProtNLM"/>
    </source>
</evidence>
<dbReference type="Proteomes" id="UP000777774">
    <property type="component" value="Unassembled WGS sequence"/>
</dbReference>
<name>A0ABX1K1X4_9CELL</name>
<comment type="caution">
    <text evidence="9">The sequence shown here is derived from an EMBL/GenBank/DDBJ whole genome shotgun (WGS) entry which is preliminary data.</text>
</comment>